<dbReference type="PANTHER" id="PTHR21087">
    <property type="entry name" value="SHIKIMATE KINASE"/>
    <property type="match status" value="1"/>
</dbReference>
<protein>
    <recommendedName>
        <fullName evidence="3 11">Shikimate kinase</fullName>
        <shortName evidence="11">SK</shortName>
        <ecNumber evidence="3 11">2.7.1.71</ecNumber>
    </recommendedName>
</protein>
<evidence type="ECO:0000313" key="12">
    <source>
        <dbReference type="EMBL" id="ARQ07017.1"/>
    </source>
</evidence>
<accession>A0A1W7ABN1</accession>
<keyword evidence="4 11" id="KW-0028">Amino-acid biosynthesis</keyword>
<evidence type="ECO:0000256" key="1">
    <source>
        <dbReference type="ARBA" id="ARBA00004842"/>
    </source>
</evidence>
<dbReference type="KEGG" id="mcak:MCCS_13760"/>
<keyword evidence="8 11" id="KW-0067">ATP-binding</keyword>
<dbReference type="InterPro" id="IPR027417">
    <property type="entry name" value="P-loop_NTPase"/>
</dbReference>
<evidence type="ECO:0000256" key="7">
    <source>
        <dbReference type="ARBA" id="ARBA00022777"/>
    </source>
</evidence>
<evidence type="ECO:0000256" key="6">
    <source>
        <dbReference type="ARBA" id="ARBA00022741"/>
    </source>
</evidence>
<evidence type="ECO:0000313" key="13">
    <source>
        <dbReference type="Proteomes" id="UP000194154"/>
    </source>
</evidence>
<feature type="binding site" evidence="11">
    <location>
        <position position="77"/>
    </location>
    <ligand>
        <name>substrate</name>
    </ligand>
</feature>
<feature type="binding site" evidence="11">
    <location>
        <position position="32"/>
    </location>
    <ligand>
        <name>substrate</name>
    </ligand>
</feature>
<dbReference type="InterPro" id="IPR023000">
    <property type="entry name" value="Shikimate_kinase_CS"/>
</dbReference>
<evidence type="ECO:0000256" key="10">
    <source>
        <dbReference type="ARBA" id="ARBA00048567"/>
    </source>
</evidence>
<feature type="binding site" evidence="11">
    <location>
        <position position="14"/>
    </location>
    <ligand>
        <name>Mg(2+)</name>
        <dbReference type="ChEBI" id="CHEBI:18420"/>
    </ligand>
</feature>
<dbReference type="GO" id="GO:0005524">
    <property type="term" value="F:ATP binding"/>
    <property type="evidence" value="ECO:0007669"/>
    <property type="project" value="UniProtKB-UniRule"/>
</dbReference>
<dbReference type="GO" id="GO:0008652">
    <property type="term" value="P:amino acid biosynthetic process"/>
    <property type="evidence" value="ECO:0007669"/>
    <property type="project" value="UniProtKB-KW"/>
</dbReference>
<feature type="binding site" evidence="11">
    <location>
        <position position="56"/>
    </location>
    <ligand>
        <name>substrate</name>
    </ligand>
</feature>
<dbReference type="GO" id="GO:0004765">
    <property type="term" value="F:shikimate kinase activity"/>
    <property type="evidence" value="ECO:0007669"/>
    <property type="project" value="UniProtKB-UniRule"/>
</dbReference>
<evidence type="ECO:0000256" key="3">
    <source>
        <dbReference type="ARBA" id="ARBA00012154"/>
    </source>
</evidence>
<keyword evidence="9 11" id="KW-0057">Aromatic amino acid biosynthesis</keyword>
<dbReference type="GO" id="GO:0009073">
    <property type="term" value="P:aromatic amino acid family biosynthetic process"/>
    <property type="evidence" value="ECO:0007669"/>
    <property type="project" value="UniProtKB-KW"/>
</dbReference>
<dbReference type="SUPFAM" id="SSF52540">
    <property type="entry name" value="P-loop containing nucleoside triphosphate hydrolases"/>
    <property type="match status" value="1"/>
</dbReference>
<name>A0A1W7ABN1_9STAP</name>
<dbReference type="UniPathway" id="UPA00053">
    <property type="reaction ID" value="UER00088"/>
</dbReference>
<evidence type="ECO:0000256" key="8">
    <source>
        <dbReference type="ARBA" id="ARBA00022840"/>
    </source>
</evidence>
<evidence type="ECO:0000256" key="2">
    <source>
        <dbReference type="ARBA" id="ARBA00006997"/>
    </source>
</evidence>
<keyword evidence="11" id="KW-0963">Cytoplasm</keyword>
<comment type="catalytic activity">
    <reaction evidence="10 11">
        <text>shikimate + ATP = 3-phosphoshikimate + ADP + H(+)</text>
        <dbReference type="Rhea" id="RHEA:13121"/>
        <dbReference type="ChEBI" id="CHEBI:15378"/>
        <dbReference type="ChEBI" id="CHEBI:30616"/>
        <dbReference type="ChEBI" id="CHEBI:36208"/>
        <dbReference type="ChEBI" id="CHEBI:145989"/>
        <dbReference type="ChEBI" id="CHEBI:456216"/>
        <dbReference type="EC" id="2.7.1.71"/>
    </reaction>
</comment>
<keyword evidence="7 11" id="KW-0418">Kinase</keyword>
<dbReference type="GO" id="GO:0009423">
    <property type="term" value="P:chorismate biosynthetic process"/>
    <property type="evidence" value="ECO:0007669"/>
    <property type="project" value="UniProtKB-UniRule"/>
</dbReference>
<dbReference type="PANTHER" id="PTHR21087:SF16">
    <property type="entry name" value="SHIKIMATE KINASE 1, CHLOROPLASTIC"/>
    <property type="match status" value="1"/>
</dbReference>
<dbReference type="GO" id="GO:0000287">
    <property type="term" value="F:magnesium ion binding"/>
    <property type="evidence" value="ECO:0007669"/>
    <property type="project" value="UniProtKB-UniRule"/>
</dbReference>
<evidence type="ECO:0000256" key="5">
    <source>
        <dbReference type="ARBA" id="ARBA00022679"/>
    </source>
</evidence>
<reference evidence="12 13" key="1">
    <citation type="journal article" date="2017" name="Int. J. Syst. Evol. Microbiol.">
        <title>Macrococcus canis sp. nov., a skin bacterium associated with infections in dogs.</title>
        <authorList>
            <person name="Gobeli Brawand S."/>
            <person name="Cotting K."/>
            <person name="Gomez-Sanz E."/>
            <person name="Collaud A."/>
            <person name="Thomann A."/>
            <person name="Brodard I."/>
            <person name="Rodriguez-Campos S."/>
            <person name="Strauss C."/>
            <person name="Perreten V."/>
        </authorList>
    </citation>
    <scope>NUCLEOTIDE SEQUENCE [LARGE SCALE GENOMIC DNA]</scope>
    <source>
        <strain evidence="12 13">KM45013</strain>
    </source>
</reference>
<comment type="caution">
    <text evidence="11">Lacks conserved residue(s) required for the propagation of feature annotation.</text>
</comment>
<feature type="binding site" evidence="11">
    <location>
        <position position="133"/>
    </location>
    <ligand>
        <name>substrate</name>
    </ligand>
</feature>
<dbReference type="STRING" id="1855823.MCCS_13760"/>
<feature type="binding site" evidence="11">
    <location>
        <position position="115"/>
    </location>
    <ligand>
        <name>ATP</name>
        <dbReference type="ChEBI" id="CHEBI:30616"/>
    </ligand>
</feature>
<comment type="subunit">
    <text evidence="11">Monomer.</text>
</comment>
<organism evidence="12 13">
    <name type="scientific">Macrococcoides canis</name>
    <dbReference type="NCBI Taxonomy" id="1855823"/>
    <lineage>
        <taxon>Bacteria</taxon>
        <taxon>Bacillati</taxon>
        <taxon>Bacillota</taxon>
        <taxon>Bacilli</taxon>
        <taxon>Bacillales</taxon>
        <taxon>Staphylococcaceae</taxon>
        <taxon>Macrococcoides</taxon>
    </lineage>
</organism>
<dbReference type="RefSeq" id="WP_086042649.1">
    <property type="nucleotide sequence ID" value="NZ_CBCRZA010000002.1"/>
</dbReference>
<comment type="function">
    <text evidence="11">Catalyzes the specific phosphorylation of the 3-hydroxyl group of shikimic acid using ATP as a cosubstrate.</text>
</comment>
<comment type="similarity">
    <text evidence="2 11">Belongs to the shikimate kinase family.</text>
</comment>
<dbReference type="AlphaFoldDB" id="A0A1W7ABN1"/>
<comment type="subcellular location">
    <subcellularLocation>
        <location evidence="11">Cytoplasm</location>
    </subcellularLocation>
</comment>
<dbReference type="GeneID" id="35295497"/>
<dbReference type="Gene3D" id="3.40.50.300">
    <property type="entry name" value="P-loop containing nucleotide triphosphate hydrolases"/>
    <property type="match status" value="1"/>
</dbReference>
<dbReference type="GO" id="GO:0005829">
    <property type="term" value="C:cytosol"/>
    <property type="evidence" value="ECO:0007669"/>
    <property type="project" value="TreeGrafter"/>
</dbReference>
<keyword evidence="6 11" id="KW-0547">Nucleotide-binding</keyword>
<evidence type="ECO:0000256" key="11">
    <source>
        <dbReference type="HAMAP-Rule" id="MF_00109"/>
    </source>
</evidence>
<dbReference type="InterPro" id="IPR000623">
    <property type="entry name" value="Shikimate_kinase/TSH1"/>
</dbReference>
<comment type="cofactor">
    <cofactor evidence="11">
        <name>Mg(2+)</name>
        <dbReference type="ChEBI" id="CHEBI:18420"/>
    </cofactor>
    <text evidence="11">Binds 1 Mg(2+) ion per subunit.</text>
</comment>
<keyword evidence="11" id="KW-0479">Metal-binding</keyword>
<keyword evidence="5 11" id="KW-0808">Transferase</keyword>
<dbReference type="EMBL" id="CP021059">
    <property type="protein sequence ID" value="ARQ07017.1"/>
    <property type="molecule type" value="Genomic_DNA"/>
</dbReference>
<dbReference type="CDD" id="cd00464">
    <property type="entry name" value="SK"/>
    <property type="match status" value="1"/>
</dbReference>
<dbReference type="PROSITE" id="PS01128">
    <property type="entry name" value="SHIKIMATE_KINASE"/>
    <property type="match status" value="1"/>
</dbReference>
<evidence type="ECO:0000256" key="9">
    <source>
        <dbReference type="ARBA" id="ARBA00023141"/>
    </source>
</evidence>
<comment type="pathway">
    <text evidence="1 11">Metabolic intermediate biosynthesis; chorismate biosynthesis; chorismate from D-erythrose 4-phosphate and phosphoenolpyruvate: step 5/7.</text>
</comment>
<keyword evidence="13" id="KW-1185">Reference proteome</keyword>
<dbReference type="PRINTS" id="PR01100">
    <property type="entry name" value="SHIKIMTKNASE"/>
</dbReference>
<dbReference type="OrthoDB" id="9800332at2"/>
<dbReference type="HAMAP" id="MF_00109">
    <property type="entry name" value="Shikimate_kinase"/>
    <property type="match status" value="1"/>
</dbReference>
<proteinExistence type="inferred from homology"/>
<dbReference type="Pfam" id="PF01202">
    <property type="entry name" value="SKI"/>
    <property type="match status" value="1"/>
</dbReference>
<feature type="binding site" evidence="11">
    <location>
        <begin position="10"/>
        <end position="15"/>
    </location>
    <ligand>
        <name>ATP</name>
        <dbReference type="ChEBI" id="CHEBI:30616"/>
    </ligand>
</feature>
<evidence type="ECO:0000256" key="4">
    <source>
        <dbReference type="ARBA" id="ARBA00022605"/>
    </source>
</evidence>
<dbReference type="EC" id="2.7.1.71" evidence="3 11"/>
<dbReference type="InterPro" id="IPR031322">
    <property type="entry name" value="Shikimate/glucono_kinase"/>
</dbReference>
<gene>
    <name evidence="11 12" type="primary">aroK</name>
    <name evidence="12" type="ORF">MCCS_13760</name>
</gene>
<keyword evidence="11" id="KW-0460">Magnesium</keyword>
<dbReference type="Proteomes" id="UP000194154">
    <property type="component" value="Chromosome"/>
</dbReference>
<sequence length="168" mass="19579">MAYVLVGFMGVGKTTIGNLLARRLDLKFIDIDEQIELEMNMKIKDIFEQYGEPYFRTLEYNTLKKFINMNIVLATGGGVVENPNNIELLKQNKINIWVDTNINTVYNRIVNDINRPNAMNRSFDAIKDLYFRRRSRYNEIAYISVNNDDELSNCVQEIHNFIIAEEGN</sequence>